<keyword evidence="5" id="KW-0862">Zinc</keyword>
<dbReference type="Gene3D" id="3.30.160.60">
    <property type="entry name" value="Classic Zinc Finger"/>
    <property type="match status" value="1"/>
</dbReference>
<dbReference type="VEuPathDB" id="FungiDB:CPC735_021860"/>
<reference evidence="10 11" key="1">
    <citation type="journal article" date="2009" name="Genome Res.">
        <title>Comparative genomic analyses of the human fungal pathogens Coccidioides and their relatives.</title>
        <authorList>
            <person name="Sharpton T.J."/>
            <person name="Stajich J.E."/>
            <person name="Rounsley S.D."/>
            <person name="Gardner M.J."/>
            <person name="Wortman J.R."/>
            <person name="Jordar V.S."/>
            <person name="Maiti R."/>
            <person name="Kodira C.D."/>
            <person name="Neafsey D.E."/>
            <person name="Zeng Q."/>
            <person name="Hung C.-Y."/>
            <person name="McMahan C."/>
            <person name="Muszewska A."/>
            <person name="Grynberg M."/>
            <person name="Mandel M.A."/>
            <person name="Kellner E.M."/>
            <person name="Barker B.M."/>
            <person name="Galgiani J.N."/>
            <person name="Orbach M.J."/>
            <person name="Kirkland T.N."/>
            <person name="Cole G.T."/>
            <person name="Henn M.R."/>
            <person name="Birren B.W."/>
            <person name="Taylor J.W."/>
        </authorList>
    </citation>
    <scope>NUCLEOTIDE SEQUENCE [LARGE SCALE GENOMIC DNA]</scope>
    <source>
        <strain evidence="11">C735</strain>
    </source>
</reference>
<feature type="domain" description="C2H2-type" evidence="9">
    <location>
        <begin position="88"/>
        <end position="117"/>
    </location>
</feature>
<feature type="compositionally biased region" description="Low complexity" evidence="8">
    <location>
        <begin position="183"/>
        <end position="195"/>
    </location>
</feature>
<keyword evidence="2" id="KW-0479">Metal-binding</keyword>
<comment type="caution">
    <text evidence="10">The sequence shown here is derived from an EMBL/GenBank/DDBJ whole genome shotgun (WGS) entry which is preliminary data.</text>
</comment>
<keyword evidence="4 7" id="KW-0863">Zinc-finger</keyword>
<dbReference type="GO" id="GO:0000978">
    <property type="term" value="F:RNA polymerase II cis-regulatory region sequence-specific DNA binding"/>
    <property type="evidence" value="ECO:0007669"/>
    <property type="project" value="InterPro"/>
</dbReference>
<feature type="region of interest" description="Disordered" evidence="8">
    <location>
        <begin position="153"/>
        <end position="217"/>
    </location>
</feature>
<dbReference type="CDD" id="cd12148">
    <property type="entry name" value="fungal_TF_MHR"/>
    <property type="match status" value="1"/>
</dbReference>
<dbReference type="KEGG" id="cpw:9690502"/>
<dbReference type="InterPro" id="IPR013087">
    <property type="entry name" value="Znf_C2H2_type"/>
</dbReference>
<evidence type="ECO:0000313" key="10">
    <source>
        <dbReference type="EMBL" id="EER22887.1"/>
    </source>
</evidence>
<dbReference type="PROSITE" id="PS00028">
    <property type="entry name" value="ZINC_FINGER_C2H2_1"/>
    <property type="match status" value="2"/>
</dbReference>
<evidence type="ECO:0000259" key="9">
    <source>
        <dbReference type="PROSITE" id="PS50157"/>
    </source>
</evidence>
<evidence type="ECO:0000256" key="7">
    <source>
        <dbReference type="PROSITE-ProRule" id="PRU00042"/>
    </source>
</evidence>
<dbReference type="OrthoDB" id="427030at2759"/>
<proteinExistence type="predicted"/>
<feature type="compositionally biased region" description="Polar residues" evidence="8">
    <location>
        <begin position="153"/>
        <end position="182"/>
    </location>
</feature>
<feature type="domain" description="C2H2-type" evidence="9">
    <location>
        <begin position="58"/>
        <end position="87"/>
    </location>
</feature>
<sequence length="1056" mass="116846">MADISSATAAGMRRGWGQDSQPPTSSYGQAGESQPSSTMPESPKQRKRSRKRDSEKKFECKHEGCGKSYSRAEHLYRHQLNHNPKQIYRCKFPNCTRAFVRQDLCIRHQERHNTHGSQLQKRDSFAAHSAKGVAATPTVASDTIVSDQAVATPVSTDSVTSPKRSNLHFSPSPASTANTTFASTQTYSTPSSTTSAPLEPNYPAPSTSRRKHPDPSGVYAVPPAKQQPVAIYEQSHRHPHNSYGTTSTYQGVSFSAPDVASGVSTTSSSIRHRHLSLPGPTSHHNAYLSPSNTINGSSSPNGYLPQRSIQVSPMSPHDYSNTHLGGPTTTTIANAISNGLGTIGPVSGATISDLDSITQYALPVFGGETLNRSPFAMTDDFTAWLFNEPNSSSVGYSSVPGMLSNPSDPFVTQLQNHYFPADPAFAGYYTNVIQQQQQQQQQQPQQQHPMSVTSILDTGPPQSIISEDKRNEILDLIQNHFNETDQVALKKRKESLVEGNMDGENHVLGLRMMQIYVSSYWYHCHDQLPILHRPTFSPSKTPNLLLLAVMALGASTLEKEHGQAAIEAAADFSNFVAWHLRWEIFRDPDFRPPAKLWVFQTLLLLETYEKMFSTRALHERAHIHHDTTLTLMRRGSSLIGRSALDSPPSPRDDGPNRPGSGSGANSTAETTPGEESWVRWIKAEATRRVAFAAFVLDTIHATMFGHSAKMVAHELRLPLPCDEALWSATNAAEVARVQSSLTSNGVKPTLFLDALKKTLNGQNVRTNSFGRTIIMAGLLSVSWHMNQRDLQVTSLGVSHTLGGRDKWRSALIRAFDNWRRDFDEALVTSTPANNTLHRNSYAFDGDVFFESRTVLHHLAHMASHVDIVDCQIFAGASRLLGRSITPRDYSSAREKMTDRWATKAPARDATFYALKFIRQVLIPNRNSSPRCSYSAYVNSTEYSARNDFLLNRPWVLYFAALVVWCYGYALEGPITPPVPELATSEEQREDMHTFLDEVGGVQSPVELEKIRGRNRCMGLLMVLRETFLNTRWELLNEAAILLGSCIDKLKGSANGS</sequence>
<dbReference type="InterPro" id="IPR007219">
    <property type="entry name" value="XnlR_reg_dom"/>
</dbReference>
<gene>
    <name evidence="10" type="ORF">CPC735_021860</name>
</gene>
<dbReference type="Pfam" id="PF04082">
    <property type="entry name" value="Fungal_trans"/>
    <property type="match status" value="1"/>
</dbReference>
<evidence type="ECO:0000256" key="3">
    <source>
        <dbReference type="ARBA" id="ARBA00022737"/>
    </source>
</evidence>
<dbReference type="GO" id="GO:0008270">
    <property type="term" value="F:zinc ion binding"/>
    <property type="evidence" value="ECO:0007669"/>
    <property type="project" value="UniProtKB-KW"/>
</dbReference>
<dbReference type="InterPro" id="IPR051059">
    <property type="entry name" value="VerF-like"/>
</dbReference>
<evidence type="ECO:0000256" key="1">
    <source>
        <dbReference type="ARBA" id="ARBA00004123"/>
    </source>
</evidence>
<dbReference type="EMBL" id="ACFW01000052">
    <property type="protein sequence ID" value="EER22887.1"/>
    <property type="molecule type" value="Genomic_DNA"/>
</dbReference>
<feature type="region of interest" description="Disordered" evidence="8">
    <location>
        <begin position="1"/>
        <end position="63"/>
    </location>
</feature>
<dbReference type="PROSITE" id="PS50157">
    <property type="entry name" value="ZINC_FINGER_C2H2_2"/>
    <property type="match status" value="2"/>
</dbReference>
<evidence type="ECO:0000256" key="2">
    <source>
        <dbReference type="ARBA" id="ARBA00022723"/>
    </source>
</evidence>
<keyword evidence="6" id="KW-0539">Nucleus</keyword>
<feature type="region of interest" description="Disordered" evidence="8">
    <location>
        <begin position="641"/>
        <end position="675"/>
    </location>
</feature>
<evidence type="ECO:0000256" key="8">
    <source>
        <dbReference type="SAM" id="MobiDB-lite"/>
    </source>
</evidence>
<feature type="compositionally biased region" description="Basic and acidic residues" evidence="8">
    <location>
        <begin position="52"/>
        <end position="63"/>
    </location>
</feature>
<dbReference type="InterPro" id="IPR036236">
    <property type="entry name" value="Znf_C2H2_sf"/>
</dbReference>
<dbReference type="PANTHER" id="PTHR40626">
    <property type="entry name" value="MIP31509P"/>
    <property type="match status" value="1"/>
</dbReference>
<comment type="subcellular location">
    <subcellularLocation>
        <location evidence="1">Nucleus</location>
    </subcellularLocation>
</comment>
<evidence type="ECO:0000256" key="5">
    <source>
        <dbReference type="ARBA" id="ARBA00022833"/>
    </source>
</evidence>
<evidence type="ECO:0000313" key="11">
    <source>
        <dbReference type="Proteomes" id="UP000009084"/>
    </source>
</evidence>
<keyword evidence="3" id="KW-0677">Repeat</keyword>
<dbReference type="GO" id="GO:0006351">
    <property type="term" value="P:DNA-templated transcription"/>
    <property type="evidence" value="ECO:0007669"/>
    <property type="project" value="InterPro"/>
</dbReference>
<feature type="compositionally biased region" description="Polar residues" evidence="8">
    <location>
        <begin position="18"/>
        <end position="40"/>
    </location>
</feature>
<dbReference type="PANTHER" id="PTHR40626:SF11">
    <property type="entry name" value="ZINC FINGER PROTEIN YPR022C"/>
    <property type="match status" value="1"/>
</dbReference>
<dbReference type="GO" id="GO:0000785">
    <property type="term" value="C:chromatin"/>
    <property type="evidence" value="ECO:0007669"/>
    <property type="project" value="TreeGrafter"/>
</dbReference>
<name>C5PJI8_COCP7</name>
<evidence type="ECO:0000256" key="6">
    <source>
        <dbReference type="ARBA" id="ARBA00023242"/>
    </source>
</evidence>
<accession>C5PJI8</accession>
<protein>
    <submittedName>
        <fullName evidence="10">Zinc finger, C2H2 type domain containing protein</fullName>
    </submittedName>
</protein>
<dbReference type="GO" id="GO:0000981">
    <property type="term" value="F:DNA-binding transcription factor activity, RNA polymerase II-specific"/>
    <property type="evidence" value="ECO:0007669"/>
    <property type="project" value="InterPro"/>
</dbReference>
<dbReference type="GO" id="GO:0005634">
    <property type="term" value="C:nucleus"/>
    <property type="evidence" value="ECO:0007669"/>
    <property type="project" value="UniProtKB-SubCell"/>
</dbReference>
<organism evidence="10 11">
    <name type="scientific">Coccidioides posadasii (strain C735)</name>
    <name type="common">Valley fever fungus</name>
    <dbReference type="NCBI Taxonomy" id="222929"/>
    <lineage>
        <taxon>Eukaryota</taxon>
        <taxon>Fungi</taxon>
        <taxon>Dikarya</taxon>
        <taxon>Ascomycota</taxon>
        <taxon>Pezizomycotina</taxon>
        <taxon>Eurotiomycetes</taxon>
        <taxon>Eurotiomycetidae</taxon>
        <taxon>Onygenales</taxon>
        <taxon>Onygenaceae</taxon>
        <taxon>Coccidioides</taxon>
    </lineage>
</organism>
<dbReference type="SMART" id="SM00355">
    <property type="entry name" value="ZnF_C2H2"/>
    <property type="match status" value="2"/>
</dbReference>
<dbReference type="SUPFAM" id="SSF57667">
    <property type="entry name" value="beta-beta-alpha zinc fingers"/>
    <property type="match status" value="2"/>
</dbReference>
<dbReference type="Proteomes" id="UP000009084">
    <property type="component" value="Unassembled WGS sequence"/>
</dbReference>
<evidence type="ECO:0000256" key="4">
    <source>
        <dbReference type="ARBA" id="ARBA00022771"/>
    </source>
</evidence>
<dbReference type="AlphaFoldDB" id="C5PJI8"/>
<dbReference type="HOGENOM" id="CLU_006466_0_0_1"/>